<protein>
    <recommendedName>
        <fullName evidence="16">Formamidopyrimidine-DNA glycosylase</fullName>
        <shortName evidence="16">Fapy-DNA glycosylase</shortName>
        <ecNumber evidence="16">3.2.2.23</ecNumber>
    </recommendedName>
    <alternativeName>
        <fullName evidence="16">DNA-(apurinic or apyrimidinic site) lyase MutM</fullName>
        <shortName evidence="16">AP lyase MutM</shortName>
        <ecNumber evidence="16">4.2.99.18</ecNumber>
    </alternativeName>
</protein>
<evidence type="ECO:0000256" key="13">
    <source>
        <dbReference type="ARBA" id="ARBA00023295"/>
    </source>
</evidence>
<evidence type="ECO:0000259" key="17">
    <source>
        <dbReference type="PROSITE" id="PS51066"/>
    </source>
</evidence>
<evidence type="ECO:0000256" key="7">
    <source>
        <dbReference type="ARBA" id="ARBA00022801"/>
    </source>
</evidence>
<comment type="caution">
    <text evidence="16">Lacks conserved residue(s) required for the propagation of feature annotation.</text>
</comment>
<comment type="catalytic activity">
    <reaction evidence="14 16">
        <text>2'-deoxyribonucleotide-(2'-deoxyribose 5'-phosphate)-2'-deoxyribonucleotide-DNA = a 3'-end 2'-deoxyribonucleotide-(2,3-dehydro-2,3-deoxyribose 5'-phosphate)-DNA + a 5'-end 5'-phospho-2'-deoxyribonucleoside-DNA + H(+)</text>
        <dbReference type="Rhea" id="RHEA:66592"/>
        <dbReference type="Rhea" id="RHEA-COMP:13180"/>
        <dbReference type="Rhea" id="RHEA-COMP:16897"/>
        <dbReference type="Rhea" id="RHEA-COMP:17067"/>
        <dbReference type="ChEBI" id="CHEBI:15378"/>
        <dbReference type="ChEBI" id="CHEBI:136412"/>
        <dbReference type="ChEBI" id="CHEBI:157695"/>
        <dbReference type="ChEBI" id="CHEBI:167181"/>
        <dbReference type="EC" id="4.2.99.18"/>
    </reaction>
</comment>
<dbReference type="Gene3D" id="1.10.8.50">
    <property type="match status" value="1"/>
</dbReference>
<dbReference type="InterPro" id="IPR015887">
    <property type="entry name" value="DNA_glyclase_Znf_dom_DNA_BS"/>
</dbReference>
<feature type="active site" description="Proton donor; for delta-elimination activity" evidence="16">
    <location>
        <position position="267"/>
    </location>
</feature>
<evidence type="ECO:0000256" key="6">
    <source>
        <dbReference type="ARBA" id="ARBA00022771"/>
    </source>
</evidence>
<evidence type="ECO:0000256" key="4">
    <source>
        <dbReference type="ARBA" id="ARBA00022723"/>
    </source>
</evidence>
<dbReference type="SUPFAM" id="SSF46946">
    <property type="entry name" value="S13-like H2TH domain"/>
    <property type="match status" value="1"/>
</dbReference>
<keyword evidence="8 16" id="KW-0862">Zinc</keyword>
<evidence type="ECO:0000256" key="14">
    <source>
        <dbReference type="ARBA" id="ARBA00044632"/>
    </source>
</evidence>
<keyword evidence="4 16" id="KW-0479">Metal-binding</keyword>
<dbReference type="Proteomes" id="UP000231057">
    <property type="component" value="Chromosome"/>
</dbReference>
<dbReference type="GO" id="GO:0034039">
    <property type="term" value="F:8-oxo-7,8-dihydroguanine DNA N-glycosylase activity"/>
    <property type="evidence" value="ECO:0007669"/>
    <property type="project" value="TreeGrafter"/>
</dbReference>
<dbReference type="SMART" id="SM01232">
    <property type="entry name" value="H2TH"/>
    <property type="match status" value="1"/>
</dbReference>
<dbReference type="NCBIfam" id="NF002211">
    <property type="entry name" value="PRK01103.1"/>
    <property type="match status" value="1"/>
</dbReference>
<evidence type="ECO:0000256" key="5">
    <source>
        <dbReference type="ARBA" id="ARBA00022763"/>
    </source>
</evidence>
<dbReference type="GO" id="GO:0006284">
    <property type="term" value="P:base-excision repair"/>
    <property type="evidence" value="ECO:0007669"/>
    <property type="project" value="InterPro"/>
</dbReference>
<dbReference type="InterPro" id="IPR010663">
    <property type="entry name" value="Znf_FPG/IleRS"/>
</dbReference>
<comment type="subunit">
    <text evidence="3 16">Monomer.</text>
</comment>
<feature type="domain" description="FPG-type" evidence="17">
    <location>
        <begin position="243"/>
        <end position="277"/>
    </location>
</feature>
<keyword evidence="20" id="KW-1185">Reference proteome</keyword>
<comment type="catalytic activity">
    <reaction evidence="1 16">
        <text>Hydrolysis of DNA containing ring-opened 7-methylguanine residues, releasing 2,6-diamino-4-hydroxy-5-(N-methyl)formamidopyrimidine.</text>
        <dbReference type="EC" id="3.2.2.23"/>
    </reaction>
</comment>
<feature type="active site" description="Schiff-base intermediate with DNA" evidence="16">
    <location>
        <position position="2"/>
    </location>
</feature>
<dbReference type="FunFam" id="1.10.8.50:FF:000003">
    <property type="entry name" value="Formamidopyrimidine-DNA glycosylase"/>
    <property type="match status" value="1"/>
</dbReference>
<comment type="function">
    <text evidence="15">Involved in base excision repair of DNA damaged by oxidation or by mutagenic agents. Acts as a DNA glycosylase that recognizes and removes damaged bases. Has a preference for oxidized purines, such as 7,8-dihydro-8-oxoguanine (8-oxoG). Has AP (apurinic/apyrimidinic) lyase activity and introduces nicks in the DNA strand. Cleaves the DNA backbone by beta-delta elimination to generate a single-strand break at the site of the removed base with both 3'- and 5'-phosphates.</text>
</comment>
<dbReference type="AlphaFoldDB" id="A0A2D2Q1K5"/>
<dbReference type="PROSITE" id="PS51068">
    <property type="entry name" value="FPG_CAT"/>
    <property type="match status" value="1"/>
</dbReference>
<dbReference type="InterPro" id="IPR000214">
    <property type="entry name" value="Znf_DNA_glyclase/AP_lyase"/>
</dbReference>
<dbReference type="EMBL" id="CP018092">
    <property type="protein sequence ID" value="ATS18391.1"/>
    <property type="molecule type" value="Genomic_DNA"/>
</dbReference>
<organism evidence="19 20">
    <name type="scientific">Parathermosynechococcus lividus PCC 6715</name>
    <dbReference type="NCBI Taxonomy" id="1917166"/>
    <lineage>
        <taxon>Bacteria</taxon>
        <taxon>Bacillati</taxon>
        <taxon>Cyanobacteriota</taxon>
        <taxon>Cyanophyceae</taxon>
        <taxon>Acaryochloridales</taxon>
        <taxon>Thermosynechococcaceae</taxon>
        <taxon>Parathermosynechococcus</taxon>
    </lineage>
</organism>
<dbReference type="NCBIfam" id="TIGR00577">
    <property type="entry name" value="fpg"/>
    <property type="match status" value="1"/>
</dbReference>
<dbReference type="EC" id="3.2.2.23" evidence="16"/>
<dbReference type="RefSeq" id="WP_099798735.1">
    <property type="nucleotide sequence ID" value="NZ_CP018092.1"/>
</dbReference>
<dbReference type="PANTHER" id="PTHR22993">
    <property type="entry name" value="FORMAMIDOPYRIMIDINE-DNA GLYCOSYLASE"/>
    <property type="match status" value="1"/>
</dbReference>
<dbReference type="PROSITE" id="PS51066">
    <property type="entry name" value="ZF_FPG_2"/>
    <property type="match status" value="1"/>
</dbReference>
<comment type="similarity">
    <text evidence="2 16">Belongs to the FPG family.</text>
</comment>
<gene>
    <name evidence="16" type="primary">mutM</name>
    <name evidence="16" type="synonym">fpg</name>
    <name evidence="19" type="ORF">BRW62_06065</name>
</gene>
<dbReference type="Gene3D" id="3.20.190.10">
    <property type="entry name" value="MutM-like, N-terminal"/>
    <property type="match status" value="1"/>
</dbReference>
<evidence type="ECO:0000256" key="11">
    <source>
        <dbReference type="ARBA" id="ARBA00023239"/>
    </source>
</evidence>
<dbReference type="GO" id="GO:0003690">
    <property type="term" value="F:double-stranded DNA binding"/>
    <property type="evidence" value="ECO:0007669"/>
    <property type="project" value="UniProtKB-ARBA"/>
</dbReference>
<dbReference type="OrthoDB" id="9800855at2"/>
<dbReference type="SUPFAM" id="SSF81624">
    <property type="entry name" value="N-terminal domain of MutM-like DNA repair proteins"/>
    <property type="match status" value="1"/>
</dbReference>
<evidence type="ECO:0000313" key="19">
    <source>
        <dbReference type="EMBL" id="ATS18391.1"/>
    </source>
</evidence>
<keyword evidence="5 16" id="KW-0227">DNA damage</keyword>
<evidence type="ECO:0000256" key="15">
    <source>
        <dbReference type="ARBA" id="ARBA00060177"/>
    </source>
</evidence>
<keyword evidence="12 16" id="KW-0511">Multifunctional enzyme</keyword>
<dbReference type="NCBIfam" id="NF010551">
    <property type="entry name" value="PRK13945.1"/>
    <property type="match status" value="1"/>
</dbReference>
<comment type="cofactor">
    <cofactor evidence="16">
        <name>Zn(2+)</name>
        <dbReference type="ChEBI" id="CHEBI:29105"/>
    </cofactor>
    <text evidence="16">Binds 1 zinc ion per subunit.</text>
</comment>
<dbReference type="CDD" id="cd08966">
    <property type="entry name" value="EcFpg-like_N"/>
    <property type="match status" value="1"/>
</dbReference>
<dbReference type="GO" id="GO:0008270">
    <property type="term" value="F:zinc ion binding"/>
    <property type="evidence" value="ECO:0007669"/>
    <property type="project" value="UniProtKB-UniRule"/>
</dbReference>
<feature type="domain" description="Formamidopyrimidine-DNA glycosylase catalytic" evidence="18">
    <location>
        <begin position="2"/>
        <end position="116"/>
    </location>
</feature>
<reference evidence="20" key="2">
    <citation type="journal article" date="2022" name="Front. Microbiol.">
        <title>Comparative Genomic Analysis Revealed Distinct Molecular Components and Organization of CO2-Concentrating Mechanism in Thermophilic Cyanobacteria.</title>
        <authorList>
            <person name="Tang J."/>
            <person name="Zhou H."/>
            <person name="Yao D."/>
            <person name="Riaz S."/>
            <person name="You D."/>
            <person name="Klepacz-Smolka A."/>
            <person name="Daroch M."/>
        </authorList>
    </citation>
    <scope>NUCLEOTIDE SEQUENCE [LARGE SCALE GENOMIC DNA]</scope>
    <source>
        <strain evidence="20">PCC 6715</strain>
    </source>
</reference>
<sequence>MPELPEVETVRRGLEALTLHQPLVGGEACLARSLAYPDSPDVFRNDLKGRYFVGWQRRGKYLLGTFDNGAILVVHLRMSGQLLWLATSQPLCSHTRIRWFFPEGMELRFVDQRTFGRCWLLPNFEAIATLIPTLATLGPEPLSEAFSPAFLAAQLHRCRRPLKSALLDQRIVAGMGNIYADESLFLAALHPLTPSDALNPNQVEQLHQTMRHVLEAGIAAGGTTLRTFVSTLGVNGRYGGQAWVYGRKGQPCRVCGTPIEQLRIAGRSSHYCPQCQPLSRAMGK</sequence>
<evidence type="ECO:0000256" key="2">
    <source>
        <dbReference type="ARBA" id="ARBA00009409"/>
    </source>
</evidence>
<keyword evidence="13 16" id="KW-0326">Glycosidase</keyword>
<dbReference type="InterPro" id="IPR010979">
    <property type="entry name" value="Ribosomal_uS13-like_H2TH"/>
</dbReference>
<dbReference type="SUPFAM" id="SSF57716">
    <property type="entry name" value="Glucocorticoid receptor-like (DNA-binding domain)"/>
    <property type="match status" value="1"/>
</dbReference>
<evidence type="ECO:0000256" key="1">
    <source>
        <dbReference type="ARBA" id="ARBA00001668"/>
    </source>
</evidence>
<proteinExistence type="inferred from homology"/>
<dbReference type="Pfam" id="PF06831">
    <property type="entry name" value="H2TH"/>
    <property type="match status" value="1"/>
</dbReference>
<feature type="binding site" evidence="16">
    <location>
        <position position="94"/>
    </location>
    <ligand>
        <name>DNA</name>
        <dbReference type="ChEBI" id="CHEBI:16991"/>
    </ligand>
</feature>
<dbReference type="SMART" id="SM00898">
    <property type="entry name" value="Fapy_DNA_glyco"/>
    <property type="match status" value="1"/>
</dbReference>
<dbReference type="HAMAP" id="MF_00103">
    <property type="entry name" value="Fapy_DNA_glycosyl"/>
    <property type="match status" value="1"/>
</dbReference>
<dbReference type="InterPro" id="IPR015886">
    <property type="entry name" value="H2TH_FPG"/>
</dbReference>
<dbReference type="InterPro" id="IPR012319">
    <property type="entry name" value="FPG_cat"/>
</dbReference>
<dbReference type="EC" id="4.2.99.18" evidence="16"/>
<keyword evidence="7 16" id="KW-0378">Hydrolase</keyword>
<keyword evidence="6 16" id="KW-0863">Zinc-finger</keyword>
<evidence type="ECO:0000256" key="8">
    <source>
        <dbReference type="ARBA" id="ARBA00022833"/>
    </source>
</evidence>
<accession>A0A2D2Q1K5</accession>
<evidence type="ECO:0000259" key="18">
    <source>
        <dbReference type="PROSITE" id="PS51068"/>
    </source>
</evidence>
<dbReference type="PANTHER" id="PTHR22993:SF9">
    <property type="entry name" value="FORMAMIDOPYRIMIDINE-DNA GLYCOSYLASE"/>
    <property type="match status" value="1"/>
</dbReference>
<dbReference type="GO" id="GO:0140078">
    <property type="term" value="F:class I DNA-(apurinic or apyrimidinic site) endonuclease activity"/>
    <property type="evidence" value="ECO:0007669"/>
    <property type="project" value="UniProtKB-EC"/>
</dbReference>
<dbReference type="GO" id="GO:0003684">
    <property type="term" value="F:damaged DNA binding"/>
    <property type="evidence" value="ECO:0007669"/>
    <property type="project" value="InterPro"/>
</dbReference>
<keyword evidence="9 16" id="KW-0238">DNA-binding</keyword>
<dbReference type="InterPro" id="IPR020629">
    <property type="entry name" value="FPG_Glyclase"/>
</dbReference>
<name>A0A2D2Q1K5_PARLV</name>
<comment type="function">
    <text evidence="16">Involved in base excision repair of DNA damaged by oxidation or by mutagenic agents. Acts as DNA glycosylase that recognizes and removes damaged bases. Has a preference for oxidized purines, such as 7,8-dihydro-8-oxoguanine (8-oxoG). Has AP (apurinic/apyrimidinic) lyase activity and introduces nicks in the DNA strand. Cleaves the DNA backbone by beta-delta elimination to generate a single-strand break at the site of the removed base with both 3'- and 5'-phosphates.</text>
</comment>
<dbReference type="Pfam" id="PF01149">
    <property type="entry name" value="Fapy_DNA_glyco"/>
    <property type="match status" value="1"/>
</dbReference>
<feature type="active site" description="Proton donor; for beta-elimination activity" evidence="16">
    <location>
        <position position="60"/>
    </location>
</feature>
<dbReference type="Pfam" id="PF06827">
    <property type="entry name" value="zf-FPG_IleRS"/>
    <property type="match status" value="1"/>
</dbReference>
<dbReference type="PROSITE" id="PS01242">
    <property type="entry name" value="ZF_FPG_1"/>
    <property type="match status" value="1"/>
</dbReference>
<evidence type="ECO:0000256" key="9">
    <source>
        <dbReference type="ARBA" id="ARBA00023125"/>
    </source>
</evidence>
<evidence type="ECO:0000256" key="10">
    <source>
        <dbReference type="ARBA" id="ARBA00023204"/>
    </source>
</evidence>
<feature type="active site" description="Proton donor" evidence="16">
    <location>
        <position position="3"/>
    </location>
</feature>
<feature type="binding site" evidence="16">
    <location>
        <position position="113"/>
    </location>
    <ligand>
        <name>DNA</name>
        <dbReference type="ChEBI" id="CHEBI:16991"/>
    </ligand>
</feature>
<evidence type="ECO:0000256" key="16">
    <source>
        <dbReference type="HAMAP-Rule" id="MF_00103"/>
    </source>
</evidence>
<evidence type="ECO:0000313" key="20">
    <source>
        <dbReference type="Proteomes" id="UP000231057"/>
    </source>
</evidence>
<dbReference type="KEGG" id="slw:BRW62_06065"/>
<reference evidence="19 20" key="1">
    <citation type="submission" date="2016-11" db="EMBL/GenBank/DDBJ databases">
        <title>Complete genome sequence of thermophilic cyanobacteria strain Synechococcus sp. PCC6715.</title>
        <authorList>
            <person name="Tang J."/>
            <person name="Daroch M."/>
            <person name="Liang Y."/>
            <person name="Jiang D."/>
            <person name="Shah M."/>
        </authorList>
    </citation>
    <scope>NUCLEOTIDE SEQUENCE [LARGE SCALE GENOMIC DNA]</scope>
    <source>
        <strain evidence="19 20">PCC 6715</strain>
    </source>
</reference>
<dbReference type="InterPro" id="IPR035937">
    <property type="entry name" value="FPG_N"/>
</dbReference>
<keyword evidence="10 16" id="KW-0234">DNA repair</keyword>
<evidence type="ECO:0000256" key="12">
    <source>
        <dbReference type="ARBA" id="ARBA00023268"/>
    </source>
</evidence>
<evidence type="ECO:0000256" key="3">
    <source>
        <dbReference type="ARBA" id="ARBA00011245"/>
    </source>
</evidence>
<keyword evidence="11 16" id="KW-0456">Lyase</keyword>